<evidence type="ECO:0000256" key="2">
    <source>
        <dbReference type="ARBA" id="ARBA00012254"/>
    </source>
</evidence>
<evidence type="ECO:0000256" key="3">
    <source>
        <dbReference type="ARBA" id="ARBA00022679"/>
    </source>
</evidence>
<feature type="non-terminal residue" evidence="6">
    <location>
        <position position="1"/>
    </location>
</feature>
<sequence>NYFYLTTNPFPLPLRTSVTVCYYNRHYGLSRTYLRPLLWQWTYLQALNDACESRRMPGKIVRVTVNRKGAKAIKRAEKTGISTNYFNLISNGFYALGEKDALRIKEARSKYDSALAQRILQDKPEPVVMAGWMHIFSEAFLRPLKAVGISVINLHRSARRVSLYHSTGRYDGAGATQRAFEDIKASKLENNTTGLVIHGAVEEVDRGDAILQQAIEVKGPDTLEDLSE</sequence>
<dbReference type="Pfam" id="PF00551">
    <property type="entry name" value="Formyl_trans_N"/>
    <property type="match status" value="1"/>
</dbReference>
<comment type="pathway">
    <text evidence="1">Purine metabolism; IMP biosynthesis via de novo pathway; N(2)-formyl-N(1)-(5-phospho-D-ribosyl)glycinamide from N(1)-(5-phospho-D-ribosyl)glycinamide (10-formyl THF route): step 1/1.</text>
</comment>
<dbReference type="InterPro" id="IPR036477">
    <property type="entry name" value="Formyl_transf_N_sf"/>
</dbReference>
<keyword evidence="4" id="KW-0658">Purine biosynthesis</keyword>
<keyword evidence="7" id="KW-1185">Reference proteome</keyword>
<evidence type="ECO:0000313" key="7">
    <source>
        <dbReference type="Proteomes" id="UP001390339"/>
    </source>
</evidence>
<name>A0ABR2JAC4_9PEZI</name>
<reference evidence="6 7" key="1">
    <citation type="journal article" date="2024" name="IMA Fungus">
        <title>Apiospora arundinis, a panoply of carbohydrate-active enzymes and secondary metabolites.</title>
        <authorList>
            <person name="Sorensen T."/>
            <person name="Petersen C."/>
            <person name="Muurmann A.T."/>
            <person name="Christiansen J.V."/>
            <person name="Brundto M.L."/>
            <person name="Overgaard C.K."/>
            <person name="Boysen A.T."/>
            <person name="Wollenberg R.D."/>
            <person name="Larsen T.O."/>
            <person name="Sorensen J.L."/>
            <person name="Nielsen K.L."/>
            <person name="Sondergaard T.E."/>
        </authorList>
    </citation>
    <scope>NUCLEOTIDE SEQUENCE [LARGE SCALE GENOMIC DNA]</scope>
    <source>
        <strain evidence="6 7">AAU 773</strain>
    </source>
</reference>
<dbReference type="InterPro" id="IPR002376">
    <property type="entry name" value="Formyl_transf_N"/>
</dbReference>
<accession>A0ABR2JAC4</accession>
<dbReference type="Proteomes" id="UP001390339">
    <property type="component" value="Unassembled WGS sequence"/>
</dbReference>
<evidence type="ECO:0000259" key="5">
    <source>
        <dbReference type="Pfam" id="PF00551"/>
    </source>
</evidence>
<gene>
    <name evidence="6" type="ORF">PGQ11_005274</name>
</gene>
<dbReference type="EC" id="2.1.2.2" evidence="2"/>
<comment type="caution">
    <text evidence="6">The sequence shown here is derived from an EMBL/GenBank/DDBJ whole genome shotgun (WGS) entry which is preliminary data.</text>
</comment>
<keyword evidence="3 6" id="KW-0808">Transferase</keyword>
<dbReference type="PANTHER" id="PTHR43369">
    <property type="entry name" value="PHOSPHORIBOSYLGLYCINAMIDE FORMYLTRANSFERASE"/>
    <property type="match status" value="1"/>
</dbReference>
<proteinExistence type="predicted"/>
<evidence type="ECO:0000256" key="1">
    <source>
        <dbReference type="ARBA" id="ARBA00005054"/>
    </source>
</evidence>
<dbReference type="EMBL" id="JAPCWZ010000003">
    <property type="protein sequence ID" value="KAK8874760.1"/>
    <property type="molecule type" value="Genomic_DNA"/>
</dbReference>
<protein>
    <recommendedName>
        <fullName evidence="2">phosphoribosylglycinamide formyltransferase 1</fullName>
        <ecNumber evidence="2">2.1.2.2</ecNumber>
    </recommendedName>
</protein>
<evidence type="ECO:0000256" key="4">
    <source>
        <dbReference type="ARBA" id="ARBA00022755"/>
    </source>
</evidence>
<dbReference type="Gene3D" id="3.40.50.170">
    <property type="entry name" value="Formyl transferase, N-terminal domain"/>
    <property type="match status" value="1"/>
</dbReference>
<evidence type="ECO:0000313" key="6">
    <source>
        <dbReference type="EMBL" id="KAK8874760.1"/>
    </source>
</evidence>
<dbReference type="PANTHER" id="PTHR43369:SF2">
    <property type="entry name" value="PHOSPHORIBOSYLGLYCINAMIDE FORMYLTRANSFERASE"/>
    <property type="match status" value="1"/>
</dbReference>
<dbReference type="GO" id="GO:0016740">
    <property type="term" value="F:transferase activity"/>
    <property type="evidence" value="ECO:0007669"/>
    <property type="project" value="UniProtKB-KW"/>
</dbReference>
<feature type="domain" description="Formyl transferase N-terminal" evidence="5">
    <location>
        <begin position="42"/>
        <end position="227"/>
    </location>
</feature>
<dbReference type="SUPFAM" id="SSF53328">
    <property type="entry name" value="Formyltransferase"/>
    <property type="match status" value="1"/>
</dbReference>
<organism evidence="6 7">
    <name type="scientific">Apiospora arundinis</name>
    <dbReference type="NCBI Taxonomy" id="335852"/>
    <lineage>
        <taxon>Eukaryota</taxon>
        <taxon>Fungi</taxon>
        <taxon>Dikarya</taxon>
        <taxon>Ascomycota</taxon>
        <taxon>Pezizomycotina</taxon>
        <taxon>Sordariomycetes</taxon>
        <taxon>Xylariomycetidae</taxon>
        <taxon>Amphisphaeriales</taxon>
        <taxon>Apiosporaceae</taxon>
        <taxon>Apiospora</taxon>
    </lineage>
</organism>